<keyword evidence="4" id="KW-0732">Signal</keyword>
<evidence type="ECO:0000256" key="4">
    <source>
        <dbReference type="SAM" id="SignalP"/>
    </source>
</evidence>
<name>A0A2A4JD07_HELVI</name>
<dbReference type="Pfam" id="PF02221">
    <property type="entry name" value="E1_DerP2_DerF2"/>
    <property type="match status" value="1"/>
</dbReference>
<dbReference type="FunFam" id="2.60.40.770:FF:000001">
    <property type="entry name" value="NPC intracellular cholesterol transporter 2"/>
    <property type="match status" value="1"/>
</dbReference>
<comment type="subcellular location">
    <subcellularLocation>
        <location evidence="1">Secreted</location>
    </subcellularLocation>
</comment>
<dbReference type="InterPro" id="IPR003172">
    <property type="entry name" value="ML_dom"/>
</dbReference>
<sequence length="168" mass="18565">MMRAVVLFCVAVLSVKGQTTPVSQCTANPAPLPINTYIEGCIETPCILPQGQDAVINIIFRAPRVIRRMETLAAAFLPPLINNQPYPLGENAVTCNFLENTYCPIVKGEVIKYTLKMHIEMIFPRIPVTIEFRIVDENQESVLCIRVPIRVVGPVNTLASNNATLTDV</sequence>
<organism evidence="6">
    <name type="scientific">Heliothis virescens</name>
    <name type="common">Tobacco budworm moth</name>
    <dbReference type="NCBI Taxonomy" id="7102"/>
    <lineage>
        <taxon>Eukaryota</taxon>
        <taxon>Metazoa</taxon>
        <taxon>Ecdysozoa</taxon>
        <taxon>Arthropoda</taxon>
        <taxon>Hexapoda</taxon>
        <taxon>Insecta</taxon>
        <taxon>Pterygota</taxon>
        <taxon>Neoptera</taxon>
        <taxon>Endopterygota</taxon>
        <taxon>Lepidoptera</taxon>
        <taxon>Glossata</taxon>
        <taxon>Ditrysia</taxon>
        <taxon>Noctuoidea</taxon>
        <taxon>Noctuidae</taxon>
        <taxon>Heliothinae</taxon>
        <taxon>Heliothis</taxon>
    </lineage>
</organism>
<dbReference type="STRING" id="7102.A0A2A4JD07"/>
<dbReference type="InterPro" id="IPR014756">
    <property type="entry name" value="Ig_E-set"/>
</dbReference>
<evidence type="ECO:0000256" key="2">
    <source>
        <dbReference type="ARBA" id="ARBA00006370"/>
    </source>
</evidence>
<evidence type="ECO:0000259" key="5">
    <source>
        <dbReference type="SMART" id="SM00737"/>
    </source>
</evidence>
<accession>A0A2A4JD07</accession>
<protein>
    <recommendedName>
        <fullName evidence="5">MD-2-related lipid-recognition domain-containing protein</fullName>
    </recommendedName>
</protein>
<evidence type="ECO:0000256" key="1">
    <source>
        <dbReference type="ARBA" id="ARBA00004613"/>
    </source>
</evidence>
<evidence type="ECO:0000313" key="6">
    <source>
        <dbReference type="EMBL" id="PCG69851.1"/>
    </source>
</evidence>
<feature type="domain" description="MD-2-related lipid-recognition" evidence="5">
    <location>
        <begin position="22"/>
        <end position="149"/>
    </location>
</feature>
<comment type="caution">
    <text evidence="6">The sequence shown here is derived from an EMBL/GenBank/DDBJ whole genome shotgun (WGS) entry which is preliminary data.</text>
</comment>
<proteinExistence type="inferred from homology"/>
<keyword evidence="3" id="KW-0964">Secreted</keyword>
<dbReference type="GO" id="GO:0005576">
    <property type="term" value="C:extracellular region"/>
    <property type="evidence" value="ECO:0007669"/>
    <property type="project" value="UniProtKB-SubCell"/>
</dbReference>
<dbReference type="SMART" id="SM00737">
    <property type="entry name" value="ML"/>
    <property type="match status" value="1"/>
</dbReference>
<dbReference type="SUPFAM" id="SSF81296">
    <property type="entry name" value="E set domains"/>
    <property type="match status" value="1"/>
</dbReference>
<feature type="signal peptide" evidence="4">
    <location>
        <begin position="1"/>
        <end position="17"/>
    </location>
</feature>
<evidence type="ECO:0000256" key="3">
    <source>
        <dbReference type="ARBA" id="ARBA00022525"/>
    </source>
</evidence>
<gene>
    <name evidence="6" type="ORF">B5V51_3595</name>
</gene>
<dbReference type="EMBL" id="NWSH01001867">
    <property type="protein sequence ID" value="PCG69851.1"/>
    <property type="molecule type" value="Genomic_DNA"/>
</dbReference>
<comment type="similarity">
    <text evidence="2">Belongs to the NPC2 family.</text>
</comment>
<dbReference type="AlphaFoldDB" id="A0A2A4JD07"/>
<feature type="chain" id="PRO_5012336381" description="MD-2-related lipid-recognition domain-containing protein" evidence="4">
    <location>
        <begin position="18"/>
        <end position="168"/>
    </location>
</feature>
<dbReference type="Gene3D" id="2.60.40.770">
    <property type="match status" value="1"/>
</dbReference>
<reference evidence="6" key="1">
    <citation type="submission" date="2017-09" db="EMBL/GenBank/DDBJ databases">
        <title>Contemporary evolution of a Lepidopteran species, Heliothis virescens, in response to modern agricultural practices.</title>
        <authorList>
            <person name="Fritz M.L."/>
            <person name="Deyonke A.M."/>
            <person name="Papanicolaou A."/>
            <person name="Micinski S."/>
            <person name="Westbrook J."/>
            <person name="Gould F."/>
        </authorList>
    </citation>
    <scope>NUCLEOTIDE SEQUENCE [LARGE SCALE GENOMIC DNA]</scope>
    <source>
        <strain evidence="6">HvINT-</strain>
        <tissue evidence="6">Whole body</tissue>
    </source>
</reference>